<dbReference type="InterPro" id="IPR012337">
    <property type="entry name" value="RNaseH-like_sf"/>
</dbReference>
<organism evidence="2 3">
    <name type="scientific">Nicotiana sylvestris</name>
    <name type="common">Wood tobacco</name>
    <name type="synonym">South American tobacco</name>
    <dbReference type="NCBI Taxonomy" id="4096"/>
    <lineage>
        <taxon>Eukaryota</taxon>
        <taxon>Viridiplantae</taxon>
        <taxon>Streptophyta</taxon>
        <taxon>Embryophyta</taxon>
        <taxon>Tracheophyta</taxon>
        <taxon>Spermatophyta</taxon>
        <taxon>Magnoliopsida</taxon>
        <taxon>eudicotyledons</taxon>
        <taxon>Gunneridae</taxon>
        <taxon>Pentapetalae</taxon>
        <taxon>asterids</taxon>
        <taxon>lamiids</taxon>
        <taxon>Solanales</taxon>
        <taxon>Solanaceae</taxon>
        <taxon>Nicotianoideae</taxon>
        <taxon>Nicotianeae</taxon>
        <taxon>Nicotiana</taxon>
    </lineage>
</organism>
<dbReference type="AlphaFoldDB" id="A0A1U7VPF2"/>
<dbReference type="GO" id="GO:0003676">
    <property type="term" value="F:nucleic acid binding"/>
    <property type="evidence" value="ECO:0007669"/>
    <property type="project" value="InterPro"/>
</dbReference>
<dbReference type="PANTHER" id="PTHR47723:SF24">
    <property type="entry name" value="RNASE H TYPE-1 DOMAIN-CONTAINING PROTEIN"/>
    <property type="match status" value="1"/>
</dbReference>
<dbReference type="RefSeq" id="XP_009769782.1">
    <property type="nucleotide sequence ID" value="XM_009771480.1"/>
</dbReference>
<feature type="domain" description="RNase H type-1" evidence="1">
    <location>
        <begin position="218"/>
        <end position="361"/>
    </location>
</feature>
<dbReference type="InterPro" id="IPR044730">
    <property type="entry name" value="RNase_H-like_dom_plant"/>
</dbReference>
<reference evidence="2" key="1">
    <citation type="journal article" date="2013" name="Genome Biol.">
        <title>Reference genomes and transcriptomes of Nicotiana sylvestris and Nicotiana tomentosiformis.</title>
        <authorList>
            <person name="Sierro N."/>
            <person name="Battey J.N."/>
            <person name="Ouadi S."/>
            <person name="Bovet L."/>
            <person name="Goepfert S."/>
            <person name="Bakaher N."/>
            <person name="Peitsch M.C."/>
            <person name="Ivanov N.V."/>
        </authorList>
    </citation>
    <scope>NUCLEOTIDE SEQUENCE [LARGE SCALE GENOMIC DNA]</scope>
</reference>
<dbReference type="eggNOG" id="KOG1075">
    <property type="taxonomic scope" value="Eukaryota"/>
</dbReference>
<accession>A0A1U7VPF2</accession>
<evidence type="ECO:0000313" key="2">
    <source>
        <dbReference type="Proteomes" id="UP000189701"/>
    </source>
</evidence>
<dbReference type="Pfam" id="PF13966">
    <property type="entry name" value="zf-RVT"/>
    <property type="match status" value="1"/>
</dbReference>
<evidence type="ECO:0000313" key="3">
    <source>
        <dbReference type="RefSeq" id="XP_009769782.1"/>
    </source>
</evidence>
<reference evidence="3" key="2">
    <citation type="submission" date="2025-08" db="UniProtKB">
        <authorList>
            <consortium name="RefSeq"/>
        </authorList>
    </citation>
    <scope>IDENTIFICATION</scope>
    <source>
        <tissue evidence="3">Leaf</tissue>
    </source>
</reference>
<dbReference type="Gene3D" id="3.30.420.10">
    <property type="entry name" value="Ribonuclease H-like superfamily/Ribonuclease H"/>
    <property type="match status" value="1"/>
</dbReference>
<sequence>MNRGSTNVWHENWTGLGALYHVFPPEFPINEELQEVAELRDEEHWNDQLLDQSFPQDIADHIRHEVHFAAANDYWDTPRWMHISSSKFTVSTAWRILRNIEPSNPEFAKLWTKGLHFKISFFLWRVWKVEVPTDDLWRRGVEDIPTSCRFGDQLGTGSSSYKGMVECKVLSQVKAFVPSCSNSCFMGALKEKEYNEAWWDSNCKPHVVTKRVTWQLPYEGWFKCNIDGASRGNPGPSSYGFCVRDHEGNLVFAKAKEIGEATNIVSEAKAIAEGLAYCMERHLHPLIMETDSLGMRKIIDDAWETPWCIGAEVRRIKEIKSTITFHSFHELPAEGKTLINMDKSQILNLWVKVAKRRALDL</sequence>
<dbReference type="Proteomes" id="UP000189701">
    <property type="component" value="Unplaced"/>
</dbReference>
<dbReference type="Pfam" id="PF13456">
    <property type="entry name" value="RVT_3"/>
    <property type="match status" value="1"/>
</dbReference>
<protein>
    <submittedName>
        <fullName evidence="3">Uncharacterized protein LOC104220585</fullName>
    </submittedName>
</protein>
<keyword evidence="2" id="KW-1185">Reference proteome</keyword>
<dbReference type="InterPro" id="IPR026960">
    <property type="entry name" value="RVT-Znf"/>
</dbReference>
<dbReference type="SUPFAM" id="SSF53098">
    <property type="entry name" value="Ribonuclease H-like"/>
    <property type="match status" value="1"/>
</dbReference>
<evidence type="ECO:0000259" key="1">
    <source>
        <dbReference type="PROSITE" id="PS50879"/>
    </source>
</evidence>
<dbReference type="InterPro" id="IPR053151">
    <property type="entry name" value="RNase_H-like"/>
</dbReference>
<name>A0A1U7VPF2_NICSY</name>
<dbReference type="InterPro" id="IPR002156">
    <property type="entry name" value="RNaseH_domain"/>
</dbReference>
<dbReference type="PROSITE" id="PS50879">
    <property type="entry name" value="RNASE_H_1"/>
    <property type="match status" value="1"/>
</dbReference>
<dbReference type="InterPro" id="IPR036397">
    <property type="entry name" value="RNaseH_sf"/>
</dbReference>
<dbReference type="GO" id="GO:0004523">
    <property type="term" value="F:RNA-DNA hybrid ribonuclease activity"/>
    <property type="evidence" value="ECO:0007669"/>
    <property type="project" value="InterPro"/>
</dbReference>
<dbReference type="PANTHER" id="PTHR47723">
    <property type="entry name" value="OS05G0353850 PROTEIN"/>
    <property type="match status" value="1"/>
</dbReference>
<dbReference type="CDD" id="cd06222">
    <property type="entry name" value="RNase_H_like"/>
    <property type="match status" value="1"/>
</dbReference>
<gene>
    <name evidence="3" type="primary">LOC104220585</name>
</gene>
<proteinExistence type="predicted"/>